<dbReference type="AlphaFoldDB" id="A0AA88GQG5"/>
<gene>
    <name evidence="1" type="ORF">C9374_002012</name>
</gene>
<keyword evidence="2" id="KW-1185">Reference proteome</keyword>
<name>A0AA88GQG5_NAELO</name>
<organism evidence="1 2">
    <name type="scientific">Naegleria lovaniensis</name>
    <name type="common">Amoeba</name>
    <dbReference type="NCBI Taxonomy" id="51637"/>
    <lineage>
        <taxon>Eukaryota</taxon>
        <taxon>Discoba</taxon>
        <taxon>Heterolobosea</taxon>
        <taxon>Tetramitia</taxon>
        <taxon>Eutetramitia</taxon>
        <taxon>Vahlkampfiidae</taxon>
        <taxon>Naegleria</taxon>
    </lineage>
</organism>
<evidence type="ECO:0000313" key="2">
    <source>
        <dbReference type="Proteomes" id="UP000816034"/>
    </source>
</evidence>
<reference evidence="1 2" key="1">
    <citation type="journal article" date="2018" name="BMC Genomics">
        <title>The genome of Naegleria lovaniensis, the basis for a comparative approach to unravel pathogenicity factors of the human pathogenic amoeba N. fowleri.</title>
        <authorList>
            <person name="Liechti N."/>
            <person name="Schurch N."/>
            <person name="Bruggmann R."/>
            <person name="Wittwer M."/>
        </authorList>
    </citation>
    <scope>NUCLEOTIDE SEQUENCE [LARGE SCALE GENOMIC DNA]</scope>
    <source>
        <strain evidence="1 2">ATCC 30569</strain>
    </source>
</reference>
<dbReference type="GeneID" id="68094468"/>
<evidence type="ECO:0000313" key="1">
    <source>
        <dbReference type="EMBL" id="KAG2386977.1"/>
    </source>
</evidence>
<protein>
    <submittedName>
        <fullName evidence="1">Uncharacterized protein</fullName>
    </submittedName>
</protein>
<dbReference type="Proteomes" id="UP000816034">
    <property type="component" value="Unassembled WGS sequence"/>
</dbReference>
<dbReference type="EMBL" id="PYSW02000014">
    <property type="protein sequence ID" value="KAG2386977.1"/>
    <property type="molecule type" value="Genomic_DNA"/>
</dbReference>
<comment type="caution">
    <text evidence="1">The sequence shown here is derived from an EMBL/GenBank/DDBJ whole genome shotgun (WGS) entry which is preliminary data.</text>
</comment>
<dbReference type="RefSeq" id="XP_044550969.1">
    <property type="nucleotide sequence ID" value="XM_044691384.1"/>
</dbReference>
<accession>A0AA88GQG5</accession>
<proteinExistence type="predicted"/>
<sequence length="240" mass="27618">MDRLFYFMPCGYDPSNIQFNHDFEHVFMRNYKKVKTGPTLEENLHVTTIQQNTENNVNDLGIMDIGGLDVDIEYPRSDANVIEENGTDELASILLEETDLKTVISPTKGLNVSFAAQHRSPEKHPPQPIDAADDLIQFLEDLNNEEHRNNIHSNSMVSKSWNMLAYLQKKSEEERQLCQNTNEQVFLSFDKIIREGNTKNSKRLRYKAAQGFYQLLVLASNGHIEIESLDRIVVRSTIME</sequence>